<dbReference type="Pfam" id="PF08281">
    <property type="entry name" value="Sigma70_r4_2"/>
    <property type="match status" value="1"/>
</dbReference>
<proteinExistence type="inferred from homology"/>
<sequence length="79" mass="8550">MPELSGERVDLARALQRLPRPMREAIVLYHLLDLPVAAVAEELGVPEGTVKARLSRGRALLGSHLDADAQRAVTGAVER</sequence>
<keyword evidence="4" id="KW-0238">DNA-binding</keyword>
<keyword evidence="5" id="KW-0804">Transcription</keyword>
<dbReference type="PANTHER" id="PTHR43133:SF50">
    <property type="entry name" value="ECF RNA POLYMERASE SIGMA FACTOR SIGM"/>
    <property type="match status" value="1"/>
</dbReference>
<comment type="similarity">
    <text evidence="1">Belongs to the sigma-70 factor family. ECF subfamily.</text>
</comment>
<dbReference type="InterPro" id="IPR013324">
    <property type="entry name" value="RNA_pol_sigma_r3/r4-like"/>
</dbReference>
<accession>A0A6V8JTW0</accession>
<dbReference type="RefSeq" id="WP_371872159.1">
    <property type="nucleotide sequence ID" value="NZ_BAABGO010000007.1"/>
</dbReference>
<evidence type="ECO:0000313" key="8">
    <source>
        <dbReference type="Proteomes" id="UP000482800"/>
    </source>
</evidence>
<comment type="caution">
    <text evidence="7">The sequence shown here is derived from an EMBL/GenBank/DDBJ whole genome shotgun (WGS) entry which is preliminary data.</text>
</comment>
<keyword evidence="2" id="KW-0805">Transcription regulation</keyword>
<dbReference type="PANTHER" id="PTHR43133">
    <property type="entry name" value="RNA POLYMERASE ECF-TYPE SIGMA FACTO"/>
    <property type="match status" value="1"/>
</dbReference>
<evidence type="ECO:0000256" key="1">
    <source>
        <dbReference type="ARBA" id="ARBA00010641"/>
    </source>
</evidence>
<dbReference type="CDD" id="cd06171">
    <property type="entry name" value="Sigma70_r4"/>
    <property type="match status" value="1"/>
</dbReference>
<protein>
    <recommendedName>
        <fullName evidence="6">RNA polymerase sigma factor 70 region 4 type 2 domain-containing protein</fullName>
    </recommendedName>
</protein>
<dbReference type="InterPro" id="IPR039425">
    <property type="entry name" value="RNA_pol_sigma-70-like"/>
</dbReference>
<evidence type="ECO:0000313" key="7">
    <source>
        <dbReference type="EMBL" id="GFJ75983.1"/>
    </source>
</evidence>
<gene>
    <name evidence="7" type="ORF">Phou_001630</name>
</gene>
<dbReference type="InterPro" id="IPR036388">
    <property type="entry name" value="WH-like_DNA-bd_sf"/>
</dbReference>
<dbReference type="Proteomes" id="UP000482800">
    <property type="component" value="Unassembled WGS sequence"/>
</dbReference>
<name>A0A6V8JTW0_9ACTN</name>
<dbReference type="Gene3D" id="1.10.10.10">
    <property type="entry name" value="Winged helix-like DNA-binding domain superfamily/Winged helix DNA-binding domain"/>
    <property type="match status" value="1"/>
</dbReference>
<dbReference type="AlphaFoldDB" id="A0A6V8JTW0"/>
<keyword evidence="8" id="KW-1185">Reference proteome</keyword>
<reference evidence="7 8" key="1">
    <citation type="submission" date="2020-03" db="EMBL/GenBank/DDBJ databases">
        <title>Whole genome shotgun sequence of Phytohabitans houttuyneae NBRC 108639.</title>
        <authorList>
            <person name="Komaki H."/>
            <person name="Tamura T."/>
        </authorList>
    </citation>
    <scope>NUCLEOTIDE SEQUENCE [LARGE SCALE GENOMIC DNA]</scope>
    <source>
        <strain evidence="7 8">NBRC 108639</strain>
    </source>
</reference>
<dbReference type="EMBL" id="BLPF01000001">
    <property type="protein sequence ID" value="GFJ75983.1"/>
    <property type="molecule type" value="Genomic_DNA"/>
</dbReference>
<evidence type="ECO:0000256" key="2">
    <source>
        <dbReference type="ARBA" id="ARBA00023015"/>
    </source>
</evidence>
<evidence type="ECO:0000259" key="6">
    <source>
        <dbReference type="Pfam" id="PF08281"/>
    </source>
</evidence>
<dbReference type="GO" id="GO:0003677">
    <property type="term" value="F:DNA binding"/>
    <property type="evidence" value="ECO:0007669"/>
    <property type="project" value="UniProtKB-KW"/>
</dbReference>
<dbReference type="GO" id="GO:0006352">
    <property type="term" value="P:DNA-templated transcription initiation"/>
    <property type="evidence" value="ECO:0007669"/>
    <property type="project" value="InterPro"/>
</dbReference>
<organism evidence="7 8">
    <name type="scientific">Phytohabitans houttuyneae</name>
    <dbReference type="NCBI Taxonomy" id="1076126"/>
    <lineage>
        <taxon>Bacteria</taxon>
        <taxon>Bacillati</taxon>
        <taxon>Actinomycetota</taxon>
        <taxon>Actinomycetes</taxon>
        <taxon>Micromonosporales</taxon>
        <taxon>Micromonosporaceae</taxon>
    </lineage>
</organism>
<dbReference type="GO" id="GO:0016987">
    <property type="term" value="F:sigma factor activity"/>
    <property type="evidence" value="ECO:0007669"/>
    <property type="project" value="UniProtKB-KW"/>
</dbReference>
<evidence type="ECO:0000256" key="3">
    <source>
        <dbReference type="ARBA" id="ARBA00023082"/>
    </source>
</evidence>
<feature type="domain" description="RNA polymerase sigma factor 70 region 4 type 2" evidence="6">
    <location>
        <begin position="9"/>
        <end position="61"/>
    </location>
</feature>
<evidence type="ECO:0000256" key="4">
    <source>
        <dbReference type="ARBA" id="ARBA00023125"/>
    </source>
</evidence>
<reference evidence="7 8" key="2">
    <citation type="submission" date="2020-03" db="EMBL/GenBank/DDBJ databases">
        <authorList>
            <person name="Ichikawa N."/>
            <person name="Kimura A."/>
            <person name="Kitahashi Y."/>
            <person name="Uohara A."/>
        </authorList>
    </citation>
    <scope>NUCLEOTIDE SEQUENCE [LARGE SCALE GENOMIC DNA]</scope>
    <source>
        <strain evidence="7 8">NBRC 108639</strain>
    </source>
</reference>
<dbReference type="SUPFAM" id="SSF88659">
    <property type="entry name" value="Sigma3 and sigma4 domains of RNA polymerase sigma factors"/>
    <property type="match status" value="1"/>
</dbReference>
<dbReference type="InterPro" id="IPR013249">
    <property type="entry name" value="RNA_pol_sigma70_r4_t2"/>
</dbReference>
<evidence type="ECO:0000256" key="5">
    <source>
        <dbReference type="ARBA" id="ARBA00023163"/>
    </source>
</evidence>
<keyword evidence="3" id="KW-0731">Sigma factor</keyword>